<accession>H0E062</accession>
<dbReference type="Pfam" id="PF00440">
    <property type="entry name" value="TetR_N"/>
    <property type="match status" value="1"/>
</dbReference>
<evidence type="ECO:0000313" key="5">
    <source>
        <dbReference type="Proteomes" id="UP000005143"/>
    </source>
</evidence>
<dbReference type="InterPro" id="IPR009057">
    <property type="entry name" value="Homeodomain-like_sf"/>
</dbReference>
<dbReference type="PANTHER" id="PTHR30055">
    <property type="entry name" value="HTH-TYPE TRANSCRIPTIONAL REGULATOR RUTR"/>
    <property type="match status" value="1"/>
</dbReference>
<reference evidence="4 5" key="1">
    <citation type="journal article" date="2013" name="Biodegradation">
        <title>Quantitative proteomic analysis of ibuprofen-degrading Patulibacter sp. strain I11.</title>
        <authorList>
            <person name="Almeida B."/>
            <person name="Kjeldal H."/>
            <person name="Lolas I."/>
            <person name="Knudsen A.D."/>
            <person name="Carvalho G."/>
            <person name="Nielsen K.L."/>
            <person name="Barreto Crespo M.T."/>
            <person name="Stensballe A."/>
            <person name="Nielsen J.L."/>
        </authorList>
    </citation>
    <scope>NUCLEOTIDE SEQUENCE [LARGE SCALE GENOMIC DNA]</scope>
    <source>
        <strain evidence="4 5">I11</strain>
    </source>
</reference>
<feature type="DNA-binding region" description="H-T-H motif" evidence="2">
    <location>
        <begin position="54"/>
        <end position="73"/>
    </location>
</feature>
<dbReference type="GO" id="GO:0000976">
    <property type="term" value="F:transcription cis-regulatory region binding"/>
    <property type="evidence" value="ECO:0007669"/>
    <property type="project" value="TreeGrafter"/>
</dbReference>
<organism evidence="4 5">
    <name type="scientific">Patulibacter medicamentivorans</name>
    <dbReference type="NCBI Taxonomy" id="1097667"/>
    <lineage>
        <taxon>Bacteria</taxon>
        <taxon>Bacillati</taxon>
        <taxon>Actinomycetota</taxon>
        <taxon>Thermoleophilia</taxon>
        <taxon>Solirubrobacterales</taxon>
        <taxon>Patulibacteraceae</taxon>
        <taxon>Patulibacter</taxon>
    </lineage>
</organism>
<dbReference type="InterPro" id="IPR001647">
    <property type="entry name" value="HTH_TetR"/>
</dbReference>
<dbReference type="AlphaFoldDB" id="H0E062"/>
<keyword evidence="1 2" id="KW-0238">DNA-binding</keyword>
<evidence type="ECO:0000256" key="2">
    <source>
        <dbReference type="PROSITE-ProRule" id="PRU00335"/>
    </source>
</evidence>
<protein>
    <submittedName>
        <fullName evidence="4">Transcriptional regulator TetR family</fullName>
    </submittedName>
</protein>
<dbReference type="PRINTS" id="PR00455">
    <property type="entry name" value="HTHTETR"/>
</dbReference>
<dbReference type="Proteomes" id="UP000005143">
    <property type="component" value="Unassembled WGS sequence"/>
</dbReference>
<dbReference type="SUPFAM" id="SSF46689">
    <property type="entry name" value="Homeodomain-like"/>
    <property type="match status" value="1"/>
</dbReference>
<evidence type="ECO:0000259" key="3">
    <source>
        <dbReference type="PROSITE" id="PS50977"/>
    </source>
</evidence>
<dbReference type="RefSeq" id="WP_007569850.1">
    <property type="nucleotide sequence ID" value="NZ_AGUD01000006.1"/>
</dbReference>
<evidence type="ECO:0000313" key="4">
    <source>
        <dbReference type="EMBL" id="EHN12865.1"/>
    </source>
</evidence>
<dbReference type="GO" id="GO:0003700">
    <property type="term" value="F:DNA-binding transcription factor activity"/>
    <property type="evidence" value="ECO:0007669"/>
    <property type="project" value="TreeGrafter"/>
</dbReference>
<keyword evidence="5" id="KW-1185">Reference proteome</keyword>
<dbReference type="Gene3D" id="1.10.357.10">
    <property type="entry name" value="Tetracycline Repressor, domain 2"/>
    <property type="match status" value="1"/>
</dbReference>
<evidence type="ECO:0000256" key="1">
    <source>
        <dbReference type="ARBA" id="ARBA00023125"/>
    </source>
</evidence>
<dbReference type="EMBL" id="AGUD01000006">
    <property type="protein sequence ID" value="EHN12865.1"/>
    <property type="molecule type" value="Genomic_DNA"/>
</dbReference>
<feature type="domain" description="HTH tetR-type" evidence="3">
    <location>
        <begin position="31"/>
        <end position="91"/>
    </location>
</feature>
<dbReference type="InterPro" id="IPR050109">
    <property type="entry name" value="HTH-type_TetR-like_transc_reg"/>
</dbReference>
<name>H0E062_9ACTN</name>
<comment type="caution">
    <text evidence="4">The sequence shown here is derived from an EMBL/GenBank/DDBJ whole genome shotgun (WGS) entry which is preliminary data.</text>
</comment>
<dbReference type="PROSITE" id="PS50977">
    <property type="entry name" value="HTH_TETR_2"/>
    <property type="match status" value="1"/>
</dbReference>
<gene>
    <name evidence="4" type="ORF">PAI11_01700</name>
</gene>
<sequence length="216" mass="22899">MPSPSPDLPADAAAPFAALLDIAVDPEASGDGELKALLDVATAEFARYGVARTSLTDIARRAGVSRPTAYRRLGGKDELLRRILVRETHAFFVTLTAAAESLRDPVDRAVEAFAVGARAAAEHPLASHLLAEEPGAIVPHLTDRGGPWLRAATAALARFVDPTGNLDPVHARRMAEVVVRLNASFFLTRDGVLLDAEGQRLRTLADTVVRAAVEAA</sequence>
<dbReference type="PANTHER" id="PTHR30055:SF153">
    <property type="entry name" value="HTH-TYPE TRANSCRIPTIONAL REPRESSOR RV3405C"/>
    <property type="match status" value="1"/>
</dbReference>
<proteinExistence type="predicted"/>
<dbReference type="OrthoDB" id="4537420at2"/>